<dbReference type="SMART" id="SM00143">
    <property type="entry name" value="PI3K_p85B"/>
    <property type="match status" value="1"/>
</dbReference>
<dbReference type="PROSITE" id="PS51546">
    <property type="entry name" value="PI3K_RBD"/>
    <property type="match status" value="1"/>
</dbReference>
<dbReference type="Proteomes" id="UP000887567">
    <property type="component" value="Unplaced"/>
</dbReference>
<comment type="similarity">
    <text evidence="1">Belongs to the PI3/PI4-kinase family.</text>
</comment>
<dbReference type="InterPro" id="IPR000341">
    <property type="entry name" value="PI3K_Ras-bd_dom"/>
</dbReference>
<dbReference type="RefSeq" id="XP_020914570.1">
    <property type="nucleotide sequence ID" value="XM_021058911.2"/>
</dbReference>
<dbReference type="GeneID" id="110252145"/>
<feature type="domain" description="PI3K-RBD" evidence="3">
    <location>
        <begin position="187"/>
        <end position="282"/>
    </location>
</feature>
<name>A0A913Y5S1_EXADI</name>
<dbReference type="OrthoDB" id="67688at2759"/>
<evidence type="ECO:0000313" key="5">
    <source>
        <dbReference type="Proteomes" id="UP000887567"/>
    </source>
</evidence>
<dbReference type="Gene3D" id="3.10.20.770">
    <property type="match status" value="1"/>
</dbReference>
<evidence type="ECO:0000313" key="4">
    <source>
        <dbReference type="EnsemblMetazoa" id="XP_020914570.1"/>
    </source>
</evidence>
<proteinExistence type="inferred from homology"/>
<dbReference type="Pfam" id="PF00794">
    <property type="entry name" value="PI3K_rbd"/>
    <property type="match status" value="1"/>
</dbReference>
<organism evidence="4 5">
    <name type="scientific">Exaiptasia diaphana</name>
    <name type="common">Tropical sea anemone</name>
    <name type="synonym">Aiptasia pulchella</name>
    <dbReference type="NCBI Taxonomy" id="2652724"/>
    <lineage>
        <taxon>Eukaryota</taxon>
        <taxon>Metazoa</taxon>
        <taxon>Cnidaria</taxon>
        <taxon>Anthozoa</taxon>
        <taxon>Hexacorallia</taxon>
        <taxon>Actiniaria</taxon>
        <taxon>Aiptasiidae</taxon>
        <taxon>Exaiptasia</taxon>
    </lineage>
</organism>
<dbReference type="SMART" id="SM00144">
    <property type="entry name" value="PI3K_rbd"/>
    <property type="match status" value="1"/>
</dbReference>
<dbReference type="SUPFAM" id="SSF54236">
    <property type="entry name" value="Ubiquitin-like"/>
    <property type="match status" value="1"/>
</dbReference>
<sequence length="361" mass="41098">MPPTSRLDMWADKTACSLVNVDCLLPTGVLVPIQVRIESTLGEIKTKLWREASSFPLFNFLKESTSYVFVCVNLQGKTEELVDENRQLIEARPFRPLLKLIERMGDREEKLQMSKIGNLLGKNLDEYEQMQNAEVDEFRSRYRVIVESISRERSILDWESRAMYAYPPDVDPEGAAPDFVEKNLMPNRRFLVNVAIRNNKASIKDLHAFNVSADALPDELLTLVLKKRGAIMGVHDFDNPKDYVLKIVGKEVYLLGCYPLLQYRYIRDCIAKLERPALSLVQRASLKVELNVTGKSAPGPENRPPPPVPSKVSGLSLWSINTNFRVKIASAFNVNIIEHMKVSAVVFIVKSVSYLKWSIWI</sequence>
<protein>
    <submittedName>
        <fullName evidence="4">Uncharacterized protein</fullName>
    </submittedName>
</protein>
<keyword evidence="5" id="KW-1185">Reference proteome</keyword>
<evidence type="ECO:0000256" key="1">
    <source>
        <dbReference type="PROSITE-ProRule" id="PRU00877"/>
    </source>
</evidence>
<dbReference type="InterPro" id="IPR003113">
    <property type="entry name" value="PI3K_ABD"/>
</dbReference>
<dbReference type="PROSITE" id="PS51544">
    <property type="entry name" value="PI3K_ABD"/>
    <property type="match status" value="1"/>
</dbReference>
<accession>A0A913Y5S1</accession>
<dbReference type="InterPro" id="IPR029071">
    <property type="entry name" value="Ubiquitin-like_domsf"/>
</dbReference>
<feature type="domain" description="PI3K-ABD" evidence="2">
    <location>
        <begin position="15"/>
        <end position="104"/>
    </location>
</feature>
<dbReference type="EnsemblMetazoa" id="XM_021058911.2">
    <property type="protein sequence ID" value="XP_020914570.1"/>
    <property type="gene ID" value="LOC110252145"/>
</dbReference>
<evidence type="ECO:0000259" key="2">
    <source>
        <dbReference type="PROSITE" id="PS51544"/>
    </source>
</evidence>
<dbReference type="KEGG" id="epa:110252145"/>
<reference evidence="4" key="1">
    <citation type="submission" date="2022-11" db="UniProtKB">
        <authorList>
            <consortium name="EnsemblMetazoa"/>
        </authorList>
    </citation>
    <scope>IDENTIFICATION</scope>
</reference>
<dbReference type="Pfam" id="PF02192">
    <property type="entry name" value="PI3K_p85B"/>
    <property type="match status" value="1"/>
</dbReference>
<evidence type="ECO:0000259" key="3">
    <source>
        <dbReference type="PROSITE" id="PS51546"/>
    </source>
</evidence>
<dbReference type="OMA" id="DWESRAM"/>
<dbReference type="AlphaFoldDB" id="A0A913Y5S1"/>